<reference evidence="1" key="1">
    <citation type="journal article" date="2004" name="Nature">
        <title>Genome duplication in the teleost fish Tetraodon nigroviridis reveals the early vertebrate proto-karyotype.</title>
        <authorList>
            <person name="Jaillon O."/>
            <person name="Aury J.-M."/>
            <person name="Brunet F."/>
            <person name="Petit J.-L."/>
            <person name="Stange-Thomann N."/>
            <person name="Mauceli E."/>
            <person name="Bouneau L."/>
            <person name="Fischer C."/>
            <person name="Ozouf-Costaz C."/>
            <person name="Bernot A."/>
            <person name="Nicaud S."/>
            <person name="Jaffe D."/>
            <person name="Fisher S."/>
            <person name="Lutfalla G."/>
            <person name="Dossat C."/>
            <person name="Segurens B."/>
            <person name="Dasilva C."/>
            <person name="Salanoubat M."/>
            <person name="Levy M."/>
            <person name="Boudet N."/>
            <person name="Castellano S."/>
            <person name="Anthouard V."/>
            <person name="Jubin C."/>
            <person name="Castelli V."/>
            <person name="Katinka M."/>
            <person name="Vacherie B."/>
            <person name="Biemont C."/>
            <person name="Skalli Z."/>
            <person name="Cattolico L."/>
            <person name="Poulain J."/>
            <person name="De Berardinis V."/>
            <person name="Cruaud C."/>
            <person name="Duprat S."/>
            <person name="Brottier P."/>
            <person name="Coutanceau J.-P."/>
            <person name="Gouzy J."/>
            <person name="Parra G."/>
            <person name="Lardier G."/>
            <person name="Chapple C."/>
            <person name="McKernan K.J."/>
            <person name="McEwan P."/>
            <person name="Bosak S."/>
            <person name="Kellis M."/>
            <person name="Volff J.-N."/>
            <person name="Guigo R."/>
            <person name="Zody M.C."/>
            <person name="Mesirov J."/>
            <person name="Lindblad-Toh K."/>
            <person name="Birren B."/>
            <person name="Nusbaum C."/>
            <person name="Kahn D."/>
            <person name="Robinson-Rechavi M."/>
            <person name="Laudet V."/>
            <person name="Schachter V."/>
            <person name="Quetier F."/>
            <person name="Saurin W."/>
            <person name="Scarpelli C."/>
            <person name="Wincker P."/>
            <person name="Lander E.S."/>
            <person name="Weissenbach J."/>
            <person name="Roest Crollius H."/>
        </authorList>
    </citation>
    <scope>NUCLEOTIDE SEQUENCE [LARGE SCALE GENOMIC DNA]</scope>
</reference>
<sequence length="27" mass="3026">MPNMVLFSGSSHYDLSQKVADRLGMEL</sequence>
<reference evidence="1" key="2">
    <citation type="submission" date="2004-02" db="EMBL/GenBank/DDBJ databases">
        <authorList>
            <consortium name="Genoscope"/>
            <consortium name="Whitehead Institute Centre for Genome Research"/>
        </authorList>
    </citation>
    <scope>NUCLEOTIDE SEQUENCE</scope>
</reference>
<dbReference type="AlphaFoldDB" id="Q4T102"/>
<feature type="non-terminal residue" evidence="1">
    <location>
        <position position="27"/>
    </location>
</feature>
<name>Q4T102_TETNG</name>
<organism evidence="1">
    <name type="scientific">Tetraodon nigroviridis</name>
    <name type="common">Spotted green pufferfish</name>
    <name type="synonym">Chelonodon nigroviridis</name>
    <dbReference type="NCBI Taxonomy" id="99883"/>
    <lineage>
        <taxon>Eukaryota</taxon>
        <taxon>Metazoa</taxon>
        <taxon>Chordata</taxon>
        <taxon>Craniata</taxon>
        <taxon>Vertebrata</taxon>
        <taxon>Euteleostomi</taxon>
        <taxon>Actinopterygii</taxon>
        <taxon>Neopterygii</taxon>
        <taxon>Teleostei</taxon>
        <taxon>Neoteleostei</taxon>
        <taxon>Acanthomorphata</taxon>
        <taxon>Eupercaria</taxon>
        <taxon>Tetraodontiformes</taxon>
        <taxon>Tetradontoidea</taxon>
        <taxon>Tetraodontidae</taxon>
        <taxon>Tetraodon</taxon>
    </lineage>
</organism>
<dbReference type="KEGG" id="tng:GSTEN00009060G001"/>
<comment type="caution">
    <text evidence="1">The sequence shown here is derived from an EMBL/GenBank/DDBJ whole genome shotgun (WGS) entry which is preliminary data.</text>
</comment>
<gene>
    <name evidence="1" type="ORF">GSTENG00009060001</name>
</gene>
<dbReference type="EMBL" id="CAAE01010770">
    <property type="protein sequence ID" value="CAF93430.1"/>
    <property type="molecule type" value="Genomic_DNA"/>
</dbReference>
<proteinExistence type="predicted"/>
<accession>Q4T102</accession>
<evidence type="ECO:0000313" key="1">
    <source>
        <dbReference type="EMBL" id="CAF93430.1"/>
    </source>
</evidence>
<protein>
    <submittedName>
        <fullName evidence="1">(spotted green pufferfish) hypothetical protein</fullName>
    </submittedName>
</protein>